<reference evidence="1 2" key="1">
    <citation type="journal article" date="2019" name="Int. J. Syst. Evol. Microbiol.">
        <title>The Global Catalogue of Microorganisms (GCM) 10K type strain sequencing project: providing services to taxonomists for standard genome sequencing and annotation.</title>
        <authorList>
            <consortium name="The Broad Institute Genomics Platform"/>
            <consortium name="The Broad Institute Genome Sequencing Center for Infectious Disease"/>
            <person name="Wu L."/>
            <person name="Ma J."/>
        </authorList>
    </citation>
    <scope>NUCLEOTIDE SEQUENCE [LARGE SCALE GENOMIC DNA]</scope>
    <source>
        <strain evidence="1 2">JCM 15503</strain>
    </source>
</reference>
<dbReference type="SUPFAM" id="SSF51197">
    <property type="entry name" value="Clavaminate synthase-like"/>
    <property type="match status" value="1"/>
</dbReference>
<name>A0ABN1KEI5_9BURK</name>
<comment type="caution">
    <text evidence="1">The sequence shown here is derived from an EMBL/GenBank/DDBJ whole genome shotgun (WGS) entry which is preliminary data.</text>
</comment>
<evidence type="ECO:0008006" key="3">
    <source>
        <dbReference type="Google" id="ProtNLM"/>
    </source>
</evidence>
<dbReference type="RefSeq" id="WP_231011083.1">
    <property type="nucleotide sequence ID" value="NZ_BAAAEW010000042.1"/>
</dbReference>
<accession>A0ABN1KEI5</accession>
<gene>
    <name evidence="1" type="ORF">GCM10009107_50750</name>
</gene>
<protein>
    <recommendedName>
        <fullName evidence="3">Phytanoyl-CoA dioxygenase</fullName>
    </recommendedName>
</protein>
<sequence length="249" mass="26501">MTDDPTDNNTGATELLRSLHEQGLAWQRGWLGSGELESLRAAVGEAADGTAGSRRLLSQPACRALVPRLLGDDGLARCLPADPVVVQATLFEKSAGCNWLVSVHQDLSIPVVGPPAELPGWGGWSTKQGECFVQPPDALLAQMLAVRLHLDDCGDDDGPLEVLPGTHRLGRQTPERAAALKRAGPVQRCLARQGDALLMRPLLLHASSKSRGTSRRRVLHLLVGPRELPGDLRWAQAVGLQPEGVAAAS</sequence>
<evidence type="ECO:0000313" key="1">
    <source>
        <dbReference type="EMBL" id="GAA0764524.1"/>
    </source>
</evidence>
<evidence type="ECO:0000313" key="2">
    <source>
        <dbReference type="Proteomes" id="UP001500279"/>
    </source>
</evidence>
<dbReference type="Proteomes" id="UP001500279">
    <property type="component" value="Unassembled WGS sequence"/>
</dbReference>
<keyword evidence="2" id="KW-1185">Reference proteome</keyword>
<dbReference type="Pfam" id="PF05721">
    <property type="entry name" value="PhyH"/>
    <property type="match status" value="1"/>
</dbReference>
<dbReference type="Gene3D" id="2.60.120.620">
    <property type="entry name" value="q2cbj1_9rhob like domain"/>
    <property type="match status" value="1"/>
</dbReference>
<proteinExistence type="predicted"/>
<dbReference type="EMBL" id="BAAAEW010000042">
    <property type="protein sequence ID" value="GAA0764524.1"/>
    <property type="molecule type" value="Genomic_DNA"/>
</dbReference>
<organism evidence="1 2">
    <name type="scientific">Ideonella azotifigens</name>
    <dbReference type="NCBI Taxonomy" id="513160"/>
    <lineage>
        <taxon>Bacteria</taxon>
        <taxon>Pseudomonadati</taxon>
        <taxon>Pseudomonadota</taxon>
        <taxon>Betaproteobacteria</taxon>
        <taxon>Burkholderiales</taxon>
        <taxon>Sphaerotilaceae</taxon>
        <taxon>Ideonella</taxon>
    </lineage>
</organism>
<dbReference type="InterPro" id="IPR008775">
    <property type="entry name" value="Phytyl_CoA_dOase-like"/>
</dbReference>